<evidence type="ECO:0000313" key="3">
    <source>
        <dbReference type="Proteomes" id="UP001447516"/>
    </source>
</evidence>
<dbReference type="EC" id="2.3.1.-" evidence="2"/>
<keyword evidence="1" id="KW-0472">Membrane</keyword>
<dbReference type="Proteomes" id="UP001447516">
    <property type="component" value="Unassembled WGS sequence"/>
</dbReference>
<keyword evidence="3" id="KW-1185">Reference proteome</keyword>
<keyword evidence="2" id="KW-0012">Acyltransferase</keyword>
<dbReference type="GO" id="GO:0016746">
    <property type="term" value="F:acyltransferase activity"/>
    <property type="evidence" value="ECO:0007669"/>
    <property type="project" value="UniProtKB-KW"/>
</dbReference>
<protein>
    <submittedName>
        <fullName evidence="2">Acyltransferase</fullName>
        <ecNumber evidence="2">2.3.1.-</ecNumber>
    </submittedName>
</protein>
<evidence type="ECO:0000313" key="2">
    <source>
        <dbReference type="EMBL" id="MEN3538319.1"/>
    </source>
</evidence>
<feature type="transmembrane region" description="Helical" evidence="1">
    <location>
        <begin position="81"/>
        <end position="104"/>
    </location>
</feature>
<keyword evidence="2" id="KW-0808">Transferase</keyword>
<name>A0ABV0ASQ1_9ACTN</name>
<feature type="transmembrane region" description="Helical" evidence="1">
    <location>
        <begin position="234"/>
        <end position="254"/>
    </location>
</feature>
<feature type="transmembrane region" description="Helical" evidence="1">
    <location>
        <begin position="351"/>
        <end position="372"/>
    </location>
</feature>
<dbReference type="EMBL" id="JBDJAW010000022">
    <property type="protein sequence ID" value="MEN3538319.1"/>
    <property type="molecule type" value="Genomic_DNA"/>
</dbReference>
<gene>
    <name evidence="2" type="ORF">AAH991_24625</name>
</gene>
<feature type="transmembrane region" description="Helical" evidence="1">
    <location>
        <begin position="303"/>
        <end position="331"/>
    </location>
</feature>
<accession>A0ABV0ASQ1</accession>
<organism evidence="2 3">
    <name type="scientific">Microbispora maris</name>
    <dbReference type="NCBI Taxonomy" id="3144104"/>
    <lineage>
        <taxon>Bacteria</taxon>
        <taxon>Bacillati</taxon>
        <taxon>Actinomycetota</taxon>
        <taxon>Actinomycetes</taxon>
        <taxon>Streptosporangiales</taxon>
        <taxon>Streptosporangiaceae</taxon>
        <taxon>Microbispora</taxon>
    </lineage>
</organism>
<feature type="transmembrane region" description="Helical" evidence="1">
    <location>
        <begin position="41"/>
        <end position="61"/>
    </location>
</feature>
<keyword evidence="1" id="KW-0812">Transmembrane</keyword>
<proteinExistence type="predicted"/>
<reference evidence="2 3" key="1">
    <citation type="submission" date="2024-05" db="EMBL/GenBank/DDBJ databases">
        <title>Microbispora sp.ZYX-F-249.</title>
        <authorList>
            <person name="Xie H."/>
        </authorList>
    </citation>
    <scope>NUCLEOTIDE SEQUENCE [LARGE SCALE GENOMIC DNA]</scope>
    <source>
        <strain evidence="2 3">ZYX-F-249</strain>
    </source>
</reference>
<feature type="transmembrane region" description="Helical" evidence="1">
    <location>
        <begin position="211"/>
        <end position="227"/>
    </location>
</feature>
<sequence>MTGPAAPPLAKRTTDLRKLVRRVDAATPAGRDRALDTLRGLAVLGVVTGHWLVTALVDTGHGTLTGDSPLRHLPWLAPVSWVLQTLAVFFLVGGHVAAKGLAGARRRGVPYHRWLRERLARLSRPVVPLAAVWTVAAAVLVAGGAEPGTLGALLRLVLSPLWFLVVFAALTAATPIAAWIGPFRPLLAVACVDAARFALGAPAWLGWVNVAAAWLVPYALGAWWAEGRFERRGALCALVCGAVGAAALVVWGGYPASMVGVPGQAVSNLSPPTLAAVAFGLAQCGAAVLLADRLRRLAARPVVWAAVALVNLFAMTLFLWHQTAMIVITLAGLPFGPLPGLGASPDGLGWVAARLCWLPAFALALAVCWAAFGPAERRPEGA</sequence>
<feature type="transmembrane region" description="Helical" evidence="1">
    <location>
        <begin position="157"/>
        <end position="179"/>
    </location>
</feature>
<feature type="transmembrane region" description="Helical" evidence="1">
    <location>
        <begin position="274"/>
        <end position="291"/>
    </location>
</feature>
<evidence type="ECO:0000256" key="1">
    <source>
        <dbReference type="SAM" id="Phobius"/>
    </source>
</evidence>
<dbReference type="RefSeq" id="WP_346228266.1">
    <property type="nucleotide sequence ID" value="NZ_JBDJAW010000022.1"/>
</dbReference>
<keyword evidence="1" id="KW-1133">Transmembrane helix</keyword>
<comment type="caution">
    <text evidence="2">The sequence shown here is derived from an EMBL/GenBank/DDBJ whole genome shotgun (WGS) entry which is preliminary data.</text>
</comment>